<proteinExistence type="inferred from homology"/>
<dbReference type="GO" id="GO:0016787">
    <property type="term" value="F:hydrolase activity"/>
    <property type="evidence" value="ECO:0007669"/>
    <property type="project" value="UniProtKB-KW"/>
</dbReference>
<organism evidence="8 9">
    <name type="scientific">Syntrophorhabdus aromaticivorans</name>
    <dbReference type="NCBI Taxonomy" id="328301"/>
    <lineage>
        <taxon>Bacteria</taxon>
        <taxon>Pseudomonadati</taxon>
        <taxon>Thermodesulfobacteriota</taxon>
        <taxon>Syntrophorhabdia</taxon>
        <taxon>Syntrophorhabdales</taxon>
        <taxon>Syntrophorhabdaceae</taxon>
        <taxon>Syntrophorhabdus</taxon>
    </lineage>
</organism>
<dbReference type="Proteomes" id="UP000777265">
    <property type="component" value="Unassembled WGS sequence"/>
</dbReference>
<gene>
    <name evidence="8" type="ORF">GXY80_04475</name>
</gene>
<comment type="similarity">
    <text evidence="5">Belongs to the YicC/YloC family.</text>
</comment>
<evidence type="ECO:0000259" key="6">
    <source>
        <dbReference type="Pfam" id="PF03755"/>
    </source>
</evidence>
<evidence type="ECO:0000256" key="2">
    <source>
        <dbReference type="ARBA" id="ARBA00022722"/>
    </source>
</evidence>
<comment type="caution">
    <text evidence="8">The sequence shown here is derived from an EMBL/GenBank/DDBJ whole genome shotgun (WGS) entry which is preliminary data.</text>
</comment>
<evidence type="ECO:0000259" key="7">
    <source>
        <dbReference type="Pfam" id="PF08340"/>
    </source>
</evidence>
<reference evidence="8" key="1">
    <citation type="journal article" date="2020" name="Biotechnol. Biofuels">
        <title>New insights from the biogas microbiome by comprehensive genome-resolved metagenomics of nearly 1600 species originating from multiple anaerobic digesters.</title>
        <authorList>
            <person name="Campanaro S."/>
            <person name="Treu L."/>
            <person name="Rodriguez-R L.M."/>
            <person name="Kovalovszki A."/>
            <person name="Ziels R.M."/>
            <person name="Maus I."/>
            <person name="Zhu X."/>
            <person name="Kougias P.G."/>
            <person name="Basile A."/>
            <person name="Luo G."/>
            <person name="Schluter A."/>
            <person name="Konstantinidis K.T."/>
            <person name="Angelidaki I."/>
        </authorList>
    </citation>
    <scope>NUCLEOTIDE SEQUENCE</scope>
    <source>
        <strain evidence="8">AS06rmzACSIP_7</strain>
    </source>
</reference>
<dbReference type="GO" id="GO:0004521">
    <property type="term" value="F:RNA endonuclease activity"/>
    <property type="evidence" value="ECO:0007669"/>
    <property type="project" value="InterPro"/>
</dbReference>
<feature type="domain" description="Endoribonuclease YicC-like N-terminal" evidence="6">
    <location>
        <begin position="3"/>
        <end position="152"/>
    </location>
</feature>
<dbReference type="InterPro" id="IPR013527">
    <property type="entry name" value="YicC-like_N"/>
</dbReference>
<feature type="domain" description="Endoribonuclease YicC-like C-terminal" evidence="7">
    <location>
        <begin position="170"/>
        <end position="289"/>
    </location>
</feature>
<dbReference type="EMBL" id="JAAYEE010000077">
    <property type="protein sequence ID" value="NLW34724.1"/>
    <property type="molecule type" value="Genomic_DNA"/>
</dbReference>
<reference evidence="8" key="2">
    <citation type="submission" date="2020-01" db="EMBL/GenBank/DDBJ databases">
        <authorList>
            <person name="Campanaro S."/>
        </authorList>
    </citation>
    <scope>NUCLEOTIDE SEQUENCE</scope>
    <source>
        <strain evidence="8">AS06rmzACSIP_7</strain>
    </source>
</reference>
<dbReference type="InterPro" id="IPR013551">
    <property type="entry name" value="YicC-like_C"/>
</dbReference>
<sequence length="289" mass="33192">MPKSMTGFAKVEMEYADGKVYGEARALNNRYLEINIKLPRIDYTGEQKAREIVRRYVKRGKADITIKWDRTSTAYGTARINEDVVRQYIGLVETLKQDYGLTGGLTVENILGFKDVIAYEESNGFAEDVLLAAVESLLARLDEDRTREGELIRADLSKRLEEIARSLGEIEERQPLTAKIHEERLREKMVEVTKSSSIDEVRVLQELALYVERLDITEEIVRLKGHLDNFRSTLDTTGPMGRKLDFIIQEMVRETNTIGSKSNDLPINERVIKIKVEIEKIREQVQNVE</sequence>
<keyword evidence="4" id="KW-0378">Hydrolase</keyword>
<dbReference type="PANTHER" id="PTHR30636:SF3">
    <property type="entry name" value="UPF0701 PROTEIN YICC"/>
    <property type="match status" value="1"/>
</dbReference>
<evidence type="ECO:0000256" key="3">
    <source>
        <dbReference type="ARBA" id="ARBA00022759"/>
    </source>
</evidence>
<evidence type="ECO:0000313" key="8">
    <source>
        <dbReference type="EMBL" id="NLW34724.1"/>
    </source>
</evidence>
<evidence type="ECO:0000313" key="9">
    <source>
        <dbReference type="Proteomes" id="UP000777265"/>
    </source>
</evidence>
<keyword evidence="3" id="KW-0255">Endonuclease</keyword>
<comment type="cofactor">
    <cofactor evidence="1">
        <name>a divalent metal cation</name>
        <dbReference type="ChEBI" id="CHEBI:60240"/>
    </cofactor>
</comment>
<evidence type="ECO:0000256" key="1">
    <source>
        <dbReference type="ARBA" id="ARBA00001968"/>
    </source>
</evidence>
<dbReference type="NCBIfam" id="TIGR00255">
    <property type="entry name" value="YicC/YloC family endoribonuclease"/>
    <property type="match status" value="1"/>
</dbReference>
<evidence type="ECO:0000256" key="5">
    <source>
        <dbReference type="ARBA" id="ARBA00035648"/>
    </source>
</evidence>
<dbReference type="Pfam" id="PF08340">
    <property type="entry name" value="YicC-like_C"/>
    <property type="match status" value="1"/>
</dbReference>
<dbReference type="AlphaFoldDB" id="A0A971M2Z3"/>
<dbReference type="PANTHER" id="PTHR30636">
    <property type="entry name" value="UPF0701 PROTEIN YICC"/>
    <property type="match status" value="1"/>
</dbReference>
<evidence type="ECO:0000256" key="4">
    <source>
        <dbReference type="ARBA" id="ARBA00022801"/>
    </source>
</evidence>
<name>A0A971M2Z3_9BACT</name>
<protein>
    <submittedName>
        <fullName evidence="8">YicC family protein</fullName>
    </submittedName>
</protein>
<dbReference type="Pfam" id="PF03755">
    <property type="entry name" value="YicC-like_N"/>
    <property type="match status" value="1"/>
</dbReference>
<keyword evidence="2" id="KW-0540">Nuclease</keyword>
<accession>A0A971M2Z3</accession>
<dbReference type="InterPro" id="IPR005229">
    <property type="entry name" value="YicC/YloC-like"/>
</dbReference>